<dbReference type="eggNOG" id="KOG2277">
    <property type="taxonomic scope" value="Eukaryota"/>
</dbReference>
<dbReference type="GeneID" id="18257262"/>
<dbReference type="GO" id="GO:0050265">
    <property type="term" value="F:RNA uridylyltransferase activity"/>
    <property type="evidence" value="ECO:0007669"/>
    <property type="project" value="TreeGrafter"/>
</dbReference>
<comment type="similarity">
    <text evidence="3">Belongs to the DNA polymerase type-B-like family.</text>
</comment>
<accession>G0S550</accession>
<keyword evidence="10" id="KW-1185">Reference proteome</keyword>
<comment type="cofactor">
    <cofactor evidence="1">
        <name>Mn(2+)</name>
        <dbReference type="ChEBI" id="CHEBI:29035"/>
    </cofactor>
</comment>
<dbReference type="EMBL" id="GL988041">
    <property type="protein sequence ID" value="EGS21369.1"/>
    <property type="molecule type" value="Genomic_DNA"/>
</dbReference>
<evidence type="ECO:0000313" key="10">
    <source>
        <dbReference type="Proteomes" id="UP000008066"/>
    </source>
</evidence>
<reference evidence="9 10" key="1">
    <citation type="journal article" date="2011" name="Cell">
        <title>Insight into structure and assembly of the nuclear pore complex by utilizing the genome of a eukaryotic thermophile.</title>
        <authorList>
            <person name="Amlacher S."/>
            <person name="Sarges P."/>
            <person name="Flemming D."/>
            <person name="van Noort V."/>
            <person name="Kunze R."/>
            <person name="Devos D.P."/>
            <person name="Arumugam M."/>
            <person name="Bork P."/>
            <person name="Hurt E."/>
        </authorList>
    </citation>
    <scope>NUCLEOTIDE SEQUENCE [LARGE SCALE GENOMIC DNA]</scope>
    <source>
        <strain evidence="10">DSM 1495 / CBS 144.50 / IMI 039719</strain>
    </source>
</reference>
<dbReference type="InterPro" id="IPR043519">
    <property type="entry name" value="NT_sf"/>
</dbReference>
<feature type="compositionally biased region" description="Polar residues" evidence="7">
    <location>
        <begin position="74"/>
        <end position="85"/>
    </location>
</feature>
<sequence length="1085" mass="121727">MDNSGSDLEERLRNLILANAAMDMGLAPPARPVQTGLAENGQPESLEETRLSQSPQSPNIPAAAPVKAGRKRPNQAQRRQMSAQLTIPIDPRPVFSEPSRPYTGNEPHGSPSHQQQGHHHQQHRHNGRKQYIPQTHSAGIYPTIRSDPLPSTPMTASPFVMRPRHQPSHSYHGPVEPNQFGWQQPPPMPHGGPRVPPGFPPMPFGAPPGLHPGPRPGQGGLEHFHSGRQYHPHHSRGEDAFAQAAYLEQLCRTIVADAEIEPADIIEKENFRAMIEQVARAAITEHERKNGFLDFPPESVQLKCFGSLSSGFATKAADMDLGLLSPLSRLPPDAPGSPIPRIVEKAFLDIGLGARLLSRTRVPIIKVCERPTEELRKGLLEERAKWERGLTGSEEPEDEEGSHEDAEAHETAQSIQAHRQKDEELTHDQWLEKLQTLKQAETQPLQAYYNMTKKILRKLGGHDITNSNISDFNMDDYKLLNRVCMAFVNGLADANLRDRLLKYRSLNNYDLCVSFSAFRTLWGILTQVEGETMAMAWETRPIRERDQHQEQHAERAVRAWRDIQNKPDYGRDPLGYQKELQHCCEQLRKIASVQILFLSQGQHESASKYYLRAKKLLEDLGGKDSVASKDDLVLKTVIEYYIKGIFYQHIREQVAVFAQSHDAVSLRAVGRRHKSLQLAHEYENCLEKGLYPAEAATKIRIYIELLKGPMVPSPSSKTQTDAVIPLPKDADTLISELRQLGDPAGMAPNQPRDRYNNPLEFPKSGVGVQCDINFSAHLALQNTLLLRCYSHCDPRVRPLILFVKHWAKVRRINTPYRGTLSSYGYVLMMLHFLVNIAQPFVLPNLQQLAPPPPPNLTPQEIEETVVCRGWNVQFWRDEAEIKRLAAENQLTQNRESIGELLRGFFEYYAKGGGQPLSTLPGTRGFDWGRDVISLRTLGGLLTKQQKGWTGAKTVVEPAGPVAGGDAANGNGNGEVVTEKKEVRYRYLFAIEDPFELDHNVARTVTHAGIVNIRDEFRRAWRIIRNAGRTPLHGQGHKGKNGGGPAMSQETEDLLEDIGAAETERERVMFAELLEDLHGIRDEKGE</sequence>
<feature type="compositionally biased region" description="Basic residues" evidence="7">
    <location>
        <begin position="116"/>
        <end position="128"/>
    </location>
</feature>
<dbReference type="AlphaFoldDB" id="G0S550"/>
<proteinExistence type="inferred from homology"/>
<evidence type="ECO:0000256" key="3">
    <source>
        <dbReference type="ARBA" id="ARBA00008593"/>
    </source>
</evidence>
<name>G0S550_CHATD</name>
<dbReference type="SUPFAM" id="SSF81631">
    <property type="entry name" value="PAP/OAS1 substrate-binding domain"/>
    <property type="match status" value="1"/>
</dbReference>
<dbReference type="OrthoDB" id="407432at2759"/>
<evidence type="ECO:0000313" key="9">
    <source>
        <dbReference type="EMBL" id="EGS21369.1"/>
    </source>
</evidence>
<feature type="region of interest" description="Disordered" evidence="7">
    <location>
        <begin position="1028"/>
        <end position="1048"/>
    </location>
</feature>
<dbReference type="Proteomes" id="UP000008066">
    <property type="component" value="Unassembled WGS sequence"/>
</dbReference>
<gene>
    <name evidence="9" type="ORF">CTHT_0032240</name>
</gene>
<evidence type="ECO:0000259" key="8">
    <source>
        <dbReference type="Pfam" id="PF03828"/>
    </source>
</evidence>
<dbReference type="HOGENOM" id="CLU_008947_0_0_1"/>
<dbReference type="Gene3D" id="1.10.1410.10">
    <property type="match status" value="1"/>
</dbReference>
<evidence type="ECO:0000256" key="5">
    <source>
        <dbReference type="ARBA" id="ARBA00022723"/>
    </source>
</evidence>
<organism evidence="10">
    <name type="scientific">Chaetomium thermophilum (strain DSM 1495 / CBS 144.50 / IMI 039719)</name>
    <name type="common">Thermochaetoides thermophila</name>
    <dbReference type="NCBI Taxonomy" id="759272"/>
    <lineage>
        <taxon>Eukaryota</taxon>
        <taxon>Fungi</taxon>
        <taxon>Dikarya</taxon>
        <taxon>Ascomycota</taxon>
        <taxon>Pezizomycotina</taxon>
        <taxon>Sordariomycetes</taxon>
        <taxon>Sordariomycetidae</taxon>
        <taxon>Sordariales</taxon>
        <taxon>Chaetomiaceae</taxon>
        <taxon>Thermochaetoides</taxon>
    </lineage>
</organism>
<dbReference type="KEGG" id="cthr:CTHT_0032240"/>
<evidence type="ECO:0000256" key="7">
    <source>
        <dbReference type="SAM" id="MobiDB-lite"/>
    </source>
</evidence>
<keyword evidence="5" id="KW-0479">Metal-binding</keyword>
<dbReference type="SUPFAM" id="SSF81301">
    <property type="entry name" value="Nucleotidyltransferase"/>
    <property type="match status" value="2"/>
</dbReference>
<evidence type="ECO:0000256" key="6">
    <source>
        <dbReference type="ARBA" id="ARBA00022842"/>
    </source>
</evidence>
<feature type="region of interest" description="Disordered" evidence="7">
    <location>
        <begin position="386"/>
        <end position="422"/>
    </location>
</feature>
<comment type="cofactor">
    <cofactor evidence="2">
        <name>Mg(2+)</name>
        <dbReference type="ChEBI" id="CHEBI:18420"/>
    </cofactor>
</comment>
<dbReference type="Pfam" id="PF03828">
    <property type="entry name" value="PAP_assoc"/>
    <property type="match status" value="1"/>
</dbReference>
<dbReference type="PANTHER" id="PTHR12271:SF40">
    <property type="entry name" value="POLY(A) RNA POLYMERASE GLD2"/>
    <property type="match status" value="1"/>
</dbReference>
<dbReference type="RefSeq" id="XP_006693665.1">
    <property type="nucleotide sequence ID" value="XM_006693602.1"/>
</dbReference>
<keyword evidence="4" id="KW-0808">Transferase</keyword>
<protein>
    <recommendedName>
        <fullName evidence="8">PAP-associated domain-containing protein</fullName>
    </recommendedName>
</protein>
<dbReference type="OMA" id="VELKCFG"/>
<dbReference type="GO" id="GO:0046872">
    <property type="term" value="F:metal ion binding"/>
    <property type="evidence" value="ECO:0007669"/>
    <property type="project" value="UniProtKB-KW"/>
</dbReference>
<dbReference type="STRING" id="759272.G0S550"/>
<evidence type="ECO:0000256" key="2">
    <source>
        <dbReference type="ARBA" id="ARBA00001946"/>
    </source>
</evidence>
<evidence type="ECO:0000256" key="1">
    <source>
        <dbReference type="ARBA" id="ARBA00001936"/>
    </source>
</evidence>
<evidence type="ECO:0000256" key="4">
    <source>
        <dbReference type="ARBA" id="ARBA00022679"/>
    </source>
</evidence>
<dbReference type="Gene3D" id="3.30.460.10">
    <property type="entry name" value="Beta Polymerase, domain 2"/>
    <property type="match status" value="1"/>
</dbReference>
<feature type="region of interest" description="Disordered" evidence="7">
    <location>
        <begin position="26"/>
        <end position="129"/>
    </location>
</feature>
<keyword evidence="6" id="KW-0460">Magnesium</keyword>
<dbReference type="PANTHER" id="PTHR12271">
    <property type="entry name" value="POLY A POLYMERASE CID PAP -RELATED"/>
    <property type="match status" value="1"/>
</dbReference>
<dbReference type="GO" id="GO:0031123">
    <property type="term" value="P:RNA 3'-end processing"/>
    <property type="evidence" value="ECO:0007669"/>
    <property type="project" value="TreeGrafter"/>
</dbReference>
<feature type="domain" description="PAP-associated" evidence="8">
    <location>
        <begin position="896"/>
        <end position="998"/>
    </location>
</feature>
<dbReference type="InterPro" id="IPR002058">
    <property type="entry name" value="PAP_assoc"/>
</dbReference>